<gene>
    <name evidence="2" type="ORF">GCM10009627_21930</name>
</gene>
<accession>A0ABN1ZDY2</accession>
<comment type="caution">
    <text evidence="2">The sequence shown here is derived from an EMBL/GenBank/DDBJ whole genome shotgun (WGS) entry which is preliminary data.</text>
</comment>
<dbReference type="EMBL" id="BAAAJX010000010">
    <property type="protein sequence ID" value="GAA1493847.1"/>
    <property type="molecule type" value="Genomic_DNA"/>
</dbReference>
<protein>
    <submittedName>
        <fullName evidence="2">Uncharacterized protein</fullName>
    </submittedName>
</protein>
<evidence type="ECO:0000256" key="1">
    <source>
        <dbReference type="SAM" id="MobiDB-lite"/>
    </source>
</evidence>
<organism evidence="2 3">
    <name type="scientific">Curtobacterium herbarum</name>
    <dbReference type="NCBI Taxonomy" id="150122"/>
    <lineage>
        <taxon>Bacteria</taxon>
        <taxon>Bacillati</taxon>
        <taxon>Actinomycetota</taxon>
        <taxon>Actinomycetes</taxon>
        <taxon>Micrococcales</taxon>
        <taxon>Microbacteriaceae</taxon>
        <taxon>Curtobacterium</taxon>
    </lineage>
</organism>
<sequence>MHDRSTAVLRLETPHEAPDEAPDAAPRDPSRGGPTPDDDRCPSRFDRWHCGLQQGHAGLHVAEEQQGRTTWNDALDGRDLSAL</sequence>
<feature type="region of interest" description="Disordered" evidence="1">
    <location>
        <begin position="59"/>
        <end position="83"/>
    </location>
</feature>
<evidence type="ECO:0000313" key="2">
    <source>
        <dbReference type="EMBL" id="GAA1493847.1"/>
    </source>
</evidence>
<keyword evidence="3" id="KW-1185">Reference proteome</keyword>
<name>A0ABN1ZDY2_9MICO</name>
<feature type="compositionally biased region" description="Basic and acidic residues" evidence="1">
    <location>
        <begin position="37"/>
        <end position="46"/>
    </location>
</feature>
<evidence type="ECO:0000313" key="3">
    <source>
        <dbReference type="Proteomes" id="UP001501742"/>
    </source>
</evidence>
<dbReference type="Proteomes" id="UP001501742">
    <property type="component" value="Unassembled WGS sequence"/>
</dbReference>
<feature type="region of interest" description="Disordered" evidence="1">
    <location>
        <begin position="1"/>
        <end position="46"/>
    </location>
</feature>
<reference evidence="2 3" key="1">
    <citation type="journal article" date="2019" name="Int. J. Syst. Evol. Microbiol.">
        <title>The Global Catalogue of Microorganisms (GCM) 10K type strain sequencing project: providing services to taxonomists for standard genome sequencing and annotation.</title>
        <authorList>
            <consortium name="The Broad Institute Genomics Platform"/>
            <consortium name="The Broad Institute Genome Sequencing Center for Infectious Disease"/>
            <person name="Wu L."/>
            <person name="Ma J."/>
        </authorList>
    </citation>
    <scope>NUCLEOTIDE SEQUENCE [LARGE SCALE GENOMIC DNA]</scope>
    <source>
        <strain evidence="2 3">JCM 12140</strain>
    </source>
</reference>
<proteinExistence type="predicted"/>
<dbReference type="RefSeq" id="WP_204609979.1">
    <property type="nucleotide sequence ID" value="NZ_BAAAJX010000010.1"/>
</dbReference>